<feature type="chain" id="PRO_5047435594" evidence="1">
    <location>
        <begin position="19"/>
        <end position="64"/>
    </location>
</feature>
<accession>A0ABP0IZH4</accession>
<organism evidence="2 3">
    <name type="scientific">Durusdinium trenchii</name>
    <dbReference type="NCBI Taxonomy" id="1381693"/>
    <lineage>
        <taxon>Eukaryota</taxon>
        <taxon>Sar</taxon>
        <taxon>Alveolata</taxon>
        <taxon>Dinophyceae</taxon>
        <taxon>Suessiales</taxon>
        <taxon>Symbiodiniaceae</taxon>
        <taxon>Durusdinium</taxon>
    </lineage>
</organism>
<feature type="signal peptide" evidence="1">
    <location>
        <begin position="1"/>
        <end position="18"/>
    </location>
</feature>
<dbReference type="EMBL" id="CAXAMM010005502">
    <property type="protein sequence ID" value="CAK9007497.1"/>
    <property type="molecule type" value="Genomic_DNA"/>
</dbReference>
<gene>
    <name evidence="2" type="ORF">SCF082_LOCUS9479</name>
</gene>
<protein>
    <submittedName>
        <fullName evidence="2">Uncharacterized protein</fullName>
    </submittedName>
</protein>
<keyword evidence="3" id="KW-1185">Reference proteome</keyword>
<keyword evidence="1" id="KW-0732">Signal</keyword>
<sequence length="64" mass="7551">SRLQLMLCLISQRLLLLAYNEKLGADFSRVCVRKFREVYLELLDQVKEKTEQSSEEKEQSEEEG</sequence>
<name>A0ABP0IZH4_9DINO</name>
<feature type="non-terminal residue" evidence="2">
    <location>
        <position position="1"/>
    </location>
</feature>
<reference evidence="2 3" key="1">
    <citation type="submission" date="2024-02" db="EMBL/GenBank/DDBJ databases">
        <authorList>
            <person name="Chen Y."/>
            <person name="Shah S."/>
            <person name="Dougan E. K."/>
            <person name="Thang M."/>
            <person name="Chan C."/>
        </authorList>
    </citation>
    <scope>NUCLEOTIDE SEQUENCE [LARGE SCALE GENOMIC DNA]</scope>
</reference>
<feature type="non-terminal residue" evidence="2">
    <location>
        <position position="64"/>
    </location>
</feature>
<comment type="caution">
    <text evidence="2">The sequence shown here is derived from an EMBL/GenBank/DDBJ whole genome shotgun (WGS) entry which is preliminary data.</text>
</comment>
<evidence type="ECO:0000256" key="1">
    <source>
        <dbReference type="SAM" id="SignalP"/>
    </source>
</evidence>
<proteinExistence type="predicted"/>
<evidence type="ECO:0000313" key="2">
    <source>
        <dbReference type="EMBL" id="CAK9007497.1"/>
    </source>
</evidence>
<evidence type="ECO:0000313" key="3">
    <source>
        <dbReference type="Proteomes" id="UP001642464"/>
    </source>
</evidence>
<dbReference type="Proteomes" id="UP001642464">
    <property type="component" value="Unassembled WGS sequence"/>
</dbReference>